<evidence type="ECO:0000256" key="1">
    <source>
        <dbReference type="ARBA" id="ARBA00009184"/>
    </source>
</evidence>
<dbReference type="GO" id="GO:0046872">
    <property type="term" value="F:metal ion binding"/>
    <property type="evidence" value="ECO:0007669"/>
    <property type="project" value="UniProtKB-KW"/>
</dbReference>
<organism evidence="6 7">
    <name type="scientific">Georgenia satyanarayanai</name>
    <dbReference type="NCBI Taxonomy" id="860221"/>
    <lineage>
        <taxon>Bacteria</taxon>
        <taxon>Bacillati</taxon>
        <taxon>Actinomycetota</taxon>
        <taxon>Actinomycetes</taxon>
        <taxon>Micrococcales</taxon>
        <taxon>Bogoriellaceae</taxon>
        <taxon>Georgenia</taxon>
    </lineage>
</organism>
<dbReference type="NCBIfam" id="TIGR01490">
    <property type="entry name" value="HAD-SF-IB-hyp1"/>
    <property type="match status" value="1"/>
</dbReference>
<keyword evidence="4" id="KW-0460">Magnesium</keyword>
<protein>
    <submittedName>
        <fullName evidence="6">HAD-superfamily subfamily IB hydrolase, TIGR01490</fullName>
    </submittedName>
</protein>
<dbReference type="NCBIfam" id="TIGR01488">
    <property type="entry name" value="HAD-SF-IB"/>
    <property type="match status" value="1"/>
</dbReference>
<evidence type="ECO:0000313" key="7">
    <source>
        <dbReference type="Proteomes" id="UP000250222"/>
    </source>
</evidence>
<proteinExistence type="inferred from homology"/>
<dbReference type="InterPro" id="IPR036412">
    <property type="entry name" value="HAD-like_sf"/>
</dbReference>
<evidence type="ECO:0000256" key="3">
    <source>
        <dbReference type="ARBA" id="ARBA00022801"/>
    </source>
</evidence>
<dbReference type="SUPFAM" id="SSF56784">
    <property type="entry name" value="HAD-like"/>
    <property type="match status" value="1"/>
</dbReference>
<name>A0A2Y9AAS9_9MICO</name>
<dbReference type="CDD" id="cd02612">
    <property type="entry name" value="HAD_PGPPase"/>
    <property type="match status" value="1"/>
</dbReference>
<keyword evidence="7" id="KW-1185">Reference proteome</keyword>
<dbReference type="GO" id="GO:0016787">
    <property type="term" value="F:hydrolase activity"/>
    <property type="evidence" value="ECO:0007669"/>
    <property type="project" value="UniProtKB-KW"/>
</dbReference>
<keyword evidence="3 6" id="KW-0378">Hydrolase</keyword>
<dbReference type="OrthoDB" id="25607at2"/>
<keyword evidence="2" id="KW-0479">Metal-binding</keyword>
<dbReference type="Gene3D" id="1.20.1440.100">
    <property type="entry name" value="SG protein - dephosphorylation function"/>
    <property type="match status" value="1"/>
</dbReference>
<keyword evidence="5" id="KW-0472">Membrane</keyword>
<evidence type="ECO:0000256" key="4">
    <source>
        <dbReference type="ARBA" id="ARBA00022842"/>
    </source>
</evidence>
<keyword evidence="5" id="KW-0812">Transmembrane</keyword>
<dbReference type="Pfam" id="PF12710">
    <property type="entry name" value="HAD"/>
    <property type="match status" value="1"/>
</dbReference>
<dbReference type="InterPro" id="IPR023214">
    <property type="entry name" value="HAD_sf"/>
</dbReference>
<dbReference type="PANTHER" id="PTHR43344:SF13">
    <property type="entry name" value="PHOSPHATASE RV3661-RELATED"/>
    <property type="match status" value="1"/>
</dbReference>
<feature type="transmembrane region" description="Helical" evidence="5">
    <location>
        <begin position="237"/>
        <end position="257"/>
    </location>
</feature>
<comment type="similarity">
    <text evidence="1">Belongs to the HAD-like hydrolase superfamily. SerB family.</text>
</comment>
<dbReference type="PANTHER" id="PTHR43344">
    <property type="entry name" value="PHOSPHOSERINE PHOSPHATASE"/>
    <property type="match status" value="1"/>
</dbReference>
<reference evidence="6 7" key="1">
    <citation type="submission" date="2016-10" db="EMBL/GenBank/DDBJ databases">
        <authorList>
            <person name="Cai Z."/>
        </authorList>
    </citation>
    <scope>NUCLEOTIDE SEQUENCE [LARGE SCALE GENOMIC DNA]</scope>
    <source>
        <strain evidence="6 7">CGMCC 1.10826</strain>
    </source>
</reference>
<dbReference type="InterPro" id="IPR050582">
    <property type="entry name" value="HAD-like_SerB"/>
</dbReference>
<dbReference type="RefSeq" id="WP_110851611.1">
    <property type="nucleotide sequence ID" value="NZ_QKLZ01000002.1"/>
</dbReference>
<evidence type="ECO:0000313" key="6">
    <source>
        <dbReference type="EMBL" id="SSA39377.1"/>
    </source>
</evidence>
<dbReference type="Proteomes" id="UP000250222">
    <property type="component" value="Unassembled WGS sequence"/>
</dbReference>
<evidence type="ECO:0000256" key="2">
    <source>
        <dbReference type="ARBA" id="ARBA00022723"/>
    </source>
</evidence>
<gene>
    <name evidence="6" type="ORF">SAMN05216184_102300</name>
</gene>
<dbReference type="FunFam" id="3.40.50.1000:FF:000025">
    <property type="entry name" value="HAD hydrolase, family IB"/>
    <property type="match status" value="1"/>
</dbReference>
<dbReference type="Gene3D" id="3.40.50.1000">
    <property type="entry name" value="HAD superfamily/HAD-like"/>
    <property type="match status" value="1"/>
</dbReference>
<dbReference type="InterPro" id="IPR006385">
    <property type="entry name" value="HAD_hydro_SerB1"/>
</dbReference>
<dbReference type="AlphaFoldDB" id="A0A2Y9AAS9"/>
<sequence>MPHTSPGRPAAFFDLDKTVIAGSSSLALSKAFYAAGLLTRAGALRGLYAQLGYLSFGADHDQTERMKERLARVSLGWDAARTEAVAAAAVDTHVRPVVYREALELIAEHRAAGEDVVVVSASSEVVVRPIGELLGADHVIATRPVVTDGRFTDQLEFYAYGPTKATAIRELARERGYDLTASTAYSDSVTDLPMLEAVGNPVAVNPDRALRRHAIAQGWLVRDFTRPVPVRPRRRPGAPAAVAMGTVLLAALAWRTWRRTAR</sequence>
<accession>A0A2Y9AAS9</accession>
<evidence type="ECO:0000256" key="5">
    <source>
        <dbReference type="SAM" id="Phobius"/>
    </source>
</evidence>
<dbReference type="EMBL" id="UETB01000002">
    <property type="protein sequence ID" value="SSA39377.1"/>
    <property type="molecule type" value="Genomic_DNA"/>
</dbReference>
<keyword evidence="5" id="KW-1133">Transmembrane helix</keyword>